<organism evidence="1 2">
    <name type="scientific">Candidatus Brocadia carolinensis</name>
    <dbReference type="NCBI Taxonomy" id="1004156"/>
    <lineage>
        <taxon>Bacteria</taxon>
        <taxon>Pseudomonadati</taxon>
        <taxon>Planctomycetota</taxon>
        <taxon>Candidatus Brocadiia</taxon>
        <taxon>Candidatus Brocadiales</taxon>
        <taxon>Candidatus Brocadiaceae</taxon>
        <taxon>Candidatus Brocadia</taxon>
    </lineage>
</organism>
<dbReference type="Proteomes" id="UP000189681">
    <property type="component" value="Unassembled WGS sequence"/>
</dbReference>
<accession>A0A1V4AWX0</accession>
<dbReference type="InterPro" id="IPR012505">
    <property type="entry name" value="YbbR"/>
</dbReference>
<dbReference type="STRING" id="1004156.AYP45_02410"/>
<dbReference type="InterPro" id="IPR053154">
    <property type="entry name" value="c-di-AMP_regulator"/>
</dbReference>
<dbReference type="Gene3D" id="2.170.120.40">
    <property type="entry name" value="YbbR-like domain"/>
    <property type="match status" value="1"/>
</dbReference>
<dbReference type="Gene3D" id="2.170.120.30">
    <property type="match status" value="1"/>
</dbReference>
<dbReference type="PANTHER" id="PTHR37804">
    <property type="entry name" value="CDAA REGULATORY PROTEIN CDAR"/>
    <property type="match status" value="1"/>
</dbReference>
<sequence length="333" mass="37399">MKKLFTANIPTKLMALVMAVALWLYAINRHTGDLTATVGLTVVVPEGITIVEQSTGEITVHLQGPQNVIDTVDTMIKDRKIEAKYVIKESPDLIEDQLKQSIFIMREQLDLPPAVKLVSVYPKQIDVVLGKLQKKKLKVVLQKKGEPAVGYSVANEFIFPGEVEVTGSLNALKETSFINTLPVDIGGISGEQNRTFPWRIEIDQKVTIKRGDKTVSLPVVCKEDVRIWLQIVEQQDTRIFGKIKIKVVCPAEYPYLIKMQDEFAEVRVKGPKLLLDKLNADDIILYIDATALKPPGPYKQPIKSILPKNIELVDKLPEVHVDIREAMRSMEAR</sequence>
<gene>
    <name evidence="1" type="ORF">AYP45_02410</name>
</gene>
<reference evidence="1 2" key="1">
    <citation type="journal article" date="2017" name="Water Res.">
        <title>Discovery and metagenomic analysis of an anammox bacterial enrichment related to Candidatus "Brocadia caroliniensis" in a full-scale glycerol-fed nitritation-denitritation separate centrate treatment process.</title>
        <authorList>
            <person name="Park H."/>
            <person name="Brotto A.C."/>
            <person name="van Loosdrecht M.C."/>
            <person name="Chandran K."/>
        </authorList>
    </citation>
    <scope>NUCLEOTIDE SEQUENCE [LARGE SCALE GENOMIC DNA]</scope>
    <source>
        <strain evidence="1">26THWARD</strain>
    </source>
</reference>
<dbReference type="EMBL" id="AYTS01000023">
    <property type="protein sequence ID" value="OOP57614.1"/>
    <property type="molecule type" value="Genomic_DNA"/>
</dbReference>
<proteinExistence type="predicted"/>
<protein>
    <recommendedName>
        <fullName evidence="3">YbbR domain pair protein</fullName>
    </recommendedName>
</protein>
<name>A0A1V4AWX0_9BACT</name>
<dbReference type="Pfam" id="PF07949">
    <property type="entry name" value="YbbR"/>
    <property type="match status" value="1"/>
</dbReference>
<dbReference type="PANTHER" id="PTHR37804:SF1">
    <property type="entry name" value="CDAA REGULATORY PROTEIN CDAR"/>
    <property type="match status" value="1"/>
</dbReference>
<evidence type="ECO:0008006" key="3">
    <source>
        <dbReference type="Google" id="ProtNLM"/>
    </source>
</evidence>
<dbReference type="AlphaFoldDB" id="A0A1V4AWX0"/>
<comment type="caution">
    <text evidence="1">The sequence shown here is derived from an EMBL/GenBank/DDBJ whole genome shotgun (WGS) entry which is preliminary data.</text>
</comment>
<evidence type="ECO:0000313" key="2">
    <source>
        <dbReference type="Proteomes" id="UP000189681"/>
    </source>
</evidence>
<evidence type="ECO:0000313" key="1">
    <source>
        <dbReference type="EMBL" id="OOP57614.1"/>
    </source>
</evidence>